<protein>
    <submittedName>
        <fullName evidence="2">HAD domain-containing protein</fullName>
    </submittedName>
</protein>
<keyword evidence="3" id="KW-1185">Reference proteome</keyword>
<organism evidence="2 3">
    <name type="scientific">Teichococcus globiformis</name>
    <dbReference type="NCBI Taxonomy" id="2307229"/>
    <lineage>
        <taxon>Bacteria</taxon>
        <taxon>Pseudomonadati</taxon>
        <taxon>Pseudomonadota</taxon>
        <taxon>Alphaproteobacteria</taxon>
        <taxon>Acetobacterales</taxon>
        <taxon>Roseomonadaceae</taxon>
        <taxon>Roseomonas</taxon>
    </lineage>
</organism>
<gene>
    <name evidence="2" type="ORF">ACFOD4_08620</name>
</gene>
<evidence type="ECO:0000256" key="1">
    <source>
        <dbReference type="SAM" id="MobiDB-lite"/>
    </source>
</evidence>
<dbReference type="Pfam" id="PF18143">
    <property type="entry name" value="HAD_SAK_2"/>
    <property type="match status" value="1"/>
</dbReference>
<proteinExistence type="predicted"/>
<dbReference type="RefSeq" id="WP_379595608.1">
    <property type="nucleotide sequence ID" value="NZ_JBHRTN010000008.1"/>
</dbReference>
<comment type="caution">
    <text evidence="2">The sequence shown here is derived from an EMBL/GenBank/DDBJ whole genome shotgun (WGS) entry which is preliminary data.</text>
</comment>
<name>A0ABV7G0U1_9PROT</name>
<accession>A0ABV7G0U1</accession>
<evidence type="ECO:0000313" key="3">
    <source>
        <dbReference type="Proteomes" id="UP001595593"/>
    </source>
</evidence>
<feature type="compositionally biased region" description="Pro residues" evidence="1">
    <location>
        <begin position="263"/>
        <end position="274"/>
    </location>
</feature>
<dbReference type="EMBL" id="JBHRTN010000008">
    <property type="protein sequence ID" value="MFC3125121.1"/>
    <property type="molecule type" value="Genomic_DNA"/>
</dbReference>
<feature type="region of interest" description="Disordered" evidence="1">
    <location>
        <begin position="238"/>
        <end position="274"/>
    </location>
</feature>
<sequence>MTPILFLDIDGVLLSGRAWLLPTNQRLQAAAAKLTRSQATELIGRDAAFDACAVALVCRICEASGARVVIASSWRYTVGYEQTRVKLLEQGLPEVLFHKDWACPMARFSTPEKGPDISFWLDEHGGARARPWIVLDDEEVVPGATLKVDGLEGLSASDAAAAVRYLGGTDAGLGVRPLPEGDMRHVVEEFSGHRVEACRWLEGAGGRETRRRRPSALLDGAERQAALRDLIAAAAAHARRWRGRDQAPDRQPGLGEGAGGFPIPQPPPGEPDAP</sequence>
<dbReference type="Proteomes" id="UP001595593">
    <property type="component" value="Unassembled WGS sequence"/>
</dbReference>
<reference evidence="3" key="1">
    <citation type="journal article" date="2019" name="Int. J. Syst. Evol. Microbiol.">
        <title>The Global Catalogue of Microorganisms (GCM) 10K type strain sequencing project: providing services to taxonomists for standard genome sequencing and annotation.</title>
        <authorList>
            <consortium name="The Broad Institute Genomics Platform"/>
            <consortium name="The Broad Institute Genome Sequencing Center for Infectious Disease"/>
            <person name="Wu L."/>
            <person name="Ma J."/>
        </authorList>
    </citation>
    <scope>NUCLEOTIDE SEQUENCE [LARGE SCALE GENOMIC DNA]</scope>
    <source>
        <strain evidence="3">KCTC 52094</strain>
    </source>
</reference>
<evidence type="ECO:0000313" key="2">
    <source>
        <dbReference type="EMBL" id="MFC3125121.1"/>
    </source>
</evidence>